<evidence type="ECO:0000313" key="5">
    <source>
        <dbReference type="Proteomes" id="UP000466931"/>
    </source>
</evidence>
<dbReference type="InterPro" id="IPR002347">
    <property type="entry name" value="SDR_fam"/>
</dbReference>
<reference evidence="4" key="1">
    <citation type="journal article" date="2019" name="Emerg. Microbes Infect.">
        <title>Comprehensive subspecies identification of 175 nontuberculous mycobacteria species based on 7547 genomic profiles.</title>
        <authorList>
            <person name="Matsumoto Y."/>
            <person name="Kinjo T."/>
            <person name="Motooka D."/>
            <person name="Nabeya D."/>
            <person name="Jung N."/>
            <person name="Uechi K."/>
            <person name="Horii T."/>
            <person name="Iida T."/>
            <person name="Fujita J."/>
            <person name="Nakamura S."/>
        </authorList>
    </citation>
    <scope>NUCLEOTIDE SEQUENCE [LARGE SCALE GENOMIC DNA]</scope>
    <source>
        <strain evidence="4">JCM 13671</strain>
    </source>
</reference>
<protein>
    <submittedName>
        <fullName evidence="4">Short-chain dehydrogenase</fullName>
    </submittedName>
</protein>
<organism evidence="4 5">
    <name type="scientific">Mycolicibacterium confluentis</name>
    <dbReference type="NCBI Taxonomy" id="28047"/>
    <lineage>
        <taxon>Bacteria</taxon>
        <taxon>Bacillati</taxon>
        <taxon>Actinomycetota</taxon>
        <taxon>Actinomycetes</taxon>
        <taxon>Mycobacteriales</taxon>
        <taxon>Mycobacteriaceae</taxon>
        <taxon>Mycolicibacterium</taxon>
    </lineage>
</organism>
<dbReference type="GO" id="GO:0016616">
    <property type="term" value="F:oxidoreductase activity, acting on the CH-OH group of donors, NAD or NADP as acceptor"/>
    <property type="evidence" value="ECO:0007669"/>
    <property type="project" value="TreeGrafter"/>
</dbReference>
<dbReference type="EMBL" id="AP022612">
    <property type="protein sequence ID" value="BBZ35805.1"/>
    <property type="molecule type" value="Genomic_DNA"/>
</dbReference>
<evidence type="ECO:0000256" key="2">
    <source>
        <dbReference type="ARBA" id="ARBA00023002"/>
    </source>
</evidence>
<keyword evidence="5" id="KW-1185">Reference proteome</keyword>
<gene>
    <name evidence="4" type="ORF">MCNF_44100</name>
</gene>
<dbReference type="Gene3D" id="3.40.50.720">
    <property type="entry name" value="NAD(P)-binding Rossmann-like Domain"/>
    <property type="match status" value="1"/>
</dbReference>
<evidence type="ECO:0000256" key="3">
    <source>
        <dbReference type="RuleBase" id="RU000363"/>
    </source>
</evidence>
<reference evidence="4" key="2">
    <citation type="submission" date="2020-02" db="EMBL/GenBank/DDBJ databases">
        <authorList>
            <person name="Matsumoto Y."/>
            <person name="Motooka D."/>
            <person name="Nakamura S."/>
        </authorList>
    </citation>
    <scope>NUCLEOTIDE SEQUENCE</scope>
    <source>
        <strain evidence="4">JCM 13671</strain>
    </source>
</reference>
<keyword evidence="2" id="KW-0560">Oxidoreductase</keyword>
<accession>A0A7I7Y2B8</accession>
<proteinExistence type="inferred from homology"/>
<dbReference type="PRINTS" id="PR00081">
    <property type="entry name" value="GDHRDH"/>
</dbReference>
<dbReference type="InterPro" id="IPR036291">
    <property type="entry name" value="NAD(P)-bd_dom_sf"/>
</dbReference>
<evidence type="ECO:0000256" key="1">
    <source>
        <dbReference type="ARBA" id="ARBA00006484"/>
    </source>
</evidence>
<dbReference type="PRINTS" id="PR00080">
    <property type="entry name" value="SDRFAMILY"/>
</dbReference>
<dbReference type="PANTHER" id="PTHR24322">
    <property type="entry name" value="PKSB"/>
    <property type="match status" value="1"/>
</dbReference>
<dbReference type="OrthoDB" id="658698at2"/>
<dbReference type="SUPFAM" id="SSF51735">
    <property type="entry name" value="NAD(P)-binding Rossmann-fold domains"/>
    <property type="match status" value="1"/>
</dbReference>
<dbReference type="AlphaFoldDB" id="A0A7I7Y2B8"/>
<name>A0A7I7Y2B8_9MYCO</name>
<dbReference type="PANTHER" id="PTHR24322:SF736">
    <property type="entry name" value="RETINOL DEHYDROGENASE 10"/>
    <property type="match status" value="1"/>
</dbReference>
<comment type="similarity">
    <text evidence="1 3">Belongs to the short-chain dehydrogenases/reductases (SDR) family.</text>
</comment>
<dbReference type="RefSeq" id="WP_085156857.1">
    <property type="nucleotide sequence ID" value="NZ_AP022612.1"/>
</dbReference>
<sequence>MAHNKTVFITGAAAGIGRATALTFARRGYTVGAYDIDEAGLATLSAEIAALGAAVRTGHLDVTDFDEMSARTAEFVAASGGRLDVMINNAGILVAGRFADIAVPAQRRMIDVNCVGVLNGAHAAHAHLRATPGSVLVNLASASAIYGQAELAVYSATKFFVRAMTEALDLEWGADGIRVIDMWPLFVQTAMTDDIHTGSTSSLGINLTPDDVADAIAAAVHPSWLRRRIHQVHFPVGTQTKVFALGSRFSPAWLTRLLNKRVSQS</sequence>
<dbReference type="Proteomes" id="UP000466931">
    <property type="component" value="Chromosome"/>
</dbReference>
<dbReference type="NCBIfam" id="NF006123">
    <property type="entry name" value="PRK08267.1"/>
    <property type="match status" value="1"/>
</dbReference>
<dbReference type="Pfam" id="PF00106">
    <property type="entry name" value="adh_short"/>
    <property type="match status" value="1"/>
</dbReference>
<evidence type="ECO:0000313" key="4">
    <source>
        <dbReference type="EMBL" id="BBZ35805.1"/>
    </source>
</evidence>